<evidence type="ECO:0000259" key="12">
    <source>
        <dbReference type="Pfam" id="PF01529"/>
    </source>
</evidence>
<dbReference type="InterPro" id="IPR001594">
    <property type="entry name" value="Palmitoyltrfase_DHHC"/>
</dbReference>
<keyword evidence="9 10" id="KW-0012">Acyltransferase</keyword>
<protein>
    <recommendedName>
        <fullName evidence="10">Palmitoyltransferase</fullName>
        <ecNumber evidence="10">2.3.1.225</ecNumber>
    </recommendedName>
</protein>
<comment type="domain">
    <text evidence="10">The DHHC domain is required for palmitoyltransferase activity.</text>
</comment>
<dbReference type="PANTHER" id="PTHR22883">
    <property type="entry name" value="ZINC FINGER DHHC DOMAIN CONTAINING PROTEIN"/>
    <property type="match status" value="1"/>
</dbReference>
<dbReference type="EC" id="2.3.1.225" evidence="10"/>
<feature type="region of interest" description="Disordered" evidence="11">
    <location>
        <begin position="122"/>
        <end position="151"/>
    </location>
</feature>
<dbReference type="Proteomes" id="UP001165065">
    <property type="component" value="Unassembled WGS sequence"/>
</dbReference>
<keyword evidence="14" id="KW-1185">Reference proteome</keyword>
<evidence type="ECO:0000256" key="4">
    <source>
        <dbReference type="ARBA" id="ARBA00022692"/>
    </source>
</evidence>
<evidence type="ECO:0000256" key="5">
    <source>
        <dbReference type="ARBA" id="ARBA00022989"/>
    </source>
</evidence>
<evidence type="ECO:0000256" key="2">
    <source>
        <dbReference type="ARBA" id="ARBA00008574"/>
    </source>
</evidence>
<dbReference type="AlphaFoldDB" id="A0A9W7G1R6"/>
<dbReference type="GO" id="GO:0006612">
    <property type="term" value="P:protein targeting to membrane"/>
    <property type="evidence" value="ECO:0007669"/>
    <property type="project" value="TreeGrafter"/>
</dbReference>
<evidence type="ECO:0000256" key="11">
    <source>
        <dbReference type="SAM" id="MobiDB-lite"/>
    </source>
</evidence>
<evidence type="ECO:0000256" key="10">
    <source>
        <dbReference type="RuleBase" id="RU079119"/>
    </source>
</evidence>
<comment type="caution">
    <text evidence="13">The sequence shown here is derived from an EMBL/GenBank/DDBJ whole genome shotgun (WGS) entry which is preliminary data.</text>
</comment>
<feature type="domain" description="Palmitoyltransferase DHHC" evidence="12">
    <location>
        <begin position="172"/>
        <end position="292"/>
    </location>
</feature>
<sequence length="374" mass="41422">MPTTLLPPAVTKARFQTYAFYLVSNLVALLLVVSTPNTRLWSGSKVANDQSTSALNGEALAELLVSTVASWVAYWAVQGSNPGYITEKHVEEIKAVEEGGMGRGVDEIELITGDSRSDCRGDIEMRRTGRGGGAGEEEEGEGEGVGGNDNLEGRLTWHGGSELGDTYKGYLRKPCTKCSFSPPLRAHHCKVCDRCVATFDHHCFFINTCVGERNHCRFLLYCFFQACATWVAISVVNSGHVPAKHIPKASTWLEKNGMVVVSSLYVWPLALFSTVMFMVHLGLAVSNTTTFEVSGGSDKVDYLSGTKECDLPFSKGLDGNLKLFCCARDAAWRLVSGDEESRWIPIVWRAPKRIIRDSEDWWEHPWENKYWSCC</sequence>
<comment type="catalytic activity">
    <reaction evidence="10">
        <text>L-cysteinyl-[protein] + hexadecanoyl-CoA = S-hexadecanoyl-L-cysteinyl-[protein] + CoA</text>
        <dbReference type="Rhea" id="RHEA:36683"/>
        <dbReference type="Rhea" id="RHEA-COMP:10131"/>
        <dbReference type="Rhea" id="RHEA-COMP:11032"/>
        <dbReference type="ChEBI" id="CHEBI:29950"/>
        <dbReference type="ChEBI" id="CHEBI:57287"/>
        <dbReference type="ChEBI" id="CHEBI:57379"/>
        <dbReference type="ChEBI" id="CHEBI:74151"/>
        <dbReference type="EC" id="2.3.1.225"/>
    </reaction>
</comment>
<evidence type="ECO:0000256" key="1">
    <source>
        <dbReference type="ARBA" id="ARBA00004127"/>
    </source>
</evidence>
<comment type="subcellular location">
    <subcellularLocation>
        <location evidence="1">Endomembrane system</location>
        <topology evidence="1">Multi-pass membrane protein</topology>
    </subcellularLocation>
</comment>
<keyword evidence="5 10" id="KW-1133">Transmembrane helix</keyword>
<evidence type="ECO:0000256" key="8">
    <source>
        <dbReference type="ARBA" id="ARBA00023288"/>
    </source>
</evidence>
<proteinExistence type="inferred from homology"/>
<reference evidence="14" key="1">
    <citation type="journal article" date="2023" name="Commun. Biol.">
        <title>Genome analysis of Parmales, the sister group of diatoms, reveals the evolutionary specialization of diatoms from phago-mixotrophs to photoautotrophs.</title>
        <authorList>
            <person name="Ban H."/>
            <person name="Sato S."/>
            <person name="Yoshikawa S."/>
            <person name="Yamada K."/>
            <person name="Nakamura Y."/>
            <person name="Ichinomiya M."/>
            <person name="Sato N."/>
            <person name="Blanc-Mathieu R."/>
            <person name="Endo H."/>
            <person name="Kuwata A."/>
            <person name="Ogata H."/>
        </authorList>
    </citation>
    <scope>NUCLEOTIDE SEQUENCE [LARGE SCALE GENOMIC DNA]</scope>
</reference>
<dbReference type="OrthoDB" id="331948at2759"/>
<feature type="transmembrane region" description="Helical" evidence="10">
    <location>
        <begin position="15"/>
        <end position="33"/>
    </location>
</feature>
<keyword evidence="4 10" id="KW-0812">Transmembrane</keyword>
<keyword evidence="8" id="KW-0449">Lipoprotein</keyword>
<feature type="transmembrane region" description="Helical" evidence="10">
    <location>
        <begin position="218"/>
        <end position="237"/>
    </location>
</feature>
<evidence type="ECO:0000256" key="6">
    <source>
        <dbReference type="ARBA" id="ARBA00023136"/>
    </source>
</evidence>
<dbReference type="PANTHER" id="PTHR22883:SF301">
    <property type="entry name" value="PALMITOYLTRANSFERASE ZDHHC12"/>
    <property type="match status" value="1"/>
</dbReference>
<evidence type="ECO:0000313" key="13">
    <source>
        <dbReference type="EMBL" id="GMI28184.1"/>
    </source>
</evidence>
<dbReference type="GO" id="GO:0005783">
    <property type="term" value="C:endoplasmic reticulum"/>
    <property type="evidence" value="ECO:0007669"/>
    <property type="project" value="TreeGrafter"/>
</dbReference>
<gene>
    <name evidence="13" type="ORF">TrCOL_g12259</name>
</gene>
<evidence type="ECO:0000256" key="7">
    <source>
        <dbReference type="ARBA" id="ARBA00023139"/>
    </source>
</evidence>
<feature type="transmembrane region" description="Helical" evidence="10">
    <location>
        <begin position="257"/>
        <end position="279"/>
    </location>
</feature>
<comment type="similarity">
    <text evidence="2 10">Belongs to the DHHC palmitoyltransferase family.</text>
</comment>
<name>A0A9W7G1R6_9STRA</name>
<dbReference type="PROSITE" id="PS50216">
    <property type="entry name" value="DHHC"/>
    <property type="match status" value="1"/>
</dbReference>
<dbReference type="Pfam" id="PF01529">
    <property type="entry name" value="DHHC"/>
    <property type="match status" value="1"/>
</dbReference>
<organism evidence="13 14">
    <name type="scientific">Triparma columacea</name>
    <dbReference type="NCBI Taxonomy" id="722753"/>
    <lineage>
        <taxon>Eukaryota</taxon>
        <taxon>Sar</taxon>
        <taxon>Stramenopiles</taxon>
        <taxon>Ochrophyta</taxon>
        <taxon>Bolidophyceae</taxon>
        <taxon>Parmales</taxon>
        <taxon>Triparmaceae</taxon>
        <taxon>Triparma</taxon>
    </lineage>
</organism>
<dbReference type="InterPro" id="IPR039859">
    <property type="entry name" value="PFA4/ZDH16/20/ERF2-like"/>
</dbReference>
<keyword evidence="3 10" id="KW-0808">Transferase</keyword>
<dbReference type="EMBL" id="BRYA01000657">
    <property type="protein sequence ID" value="GMI28184.1"/>
    <property type="molecule type" value="Genomic_DNA"/>
</dbReference>
<evidence type="ECO:0000256" key="3">
    <source>
        <dbReference type="ARBA" id="ARBA00022679"/>
    </source>
</evidence>
<accession>A0A9W7G1R6</accession>
<keyword evidence="6 10" id="KW-0472">Membrane</keyword>
<keyword evidence="7" id="KW-0564">Palmitate</keyword>
<evidence type="ECO:0000313" key="14">
    <source>
        <dbReference type="Proteomes" id="UP001165065"/>
    </source>
</evidence>
<dbReference type="GO" id="GO:0019706">
    <property type="term" value="F:protein-cysteine S-palmitoyltransferase activity"/>
    <property type="evidence" value="ECO:0007669"/>
    <property type="project" value="UniProtKB-EC"/>
</dbReference>
<evidence type="ECO:0000256" key="9">
    <source>
        <dbReference type="ARBA" id="ARBA00023315"/>
    </source>
</evidence>
<dbReference type="GO" id="GO:0005794">
    <property type="term" value="C:Golgi apparatus"/>
    <property type="evidence" value="ECO:0007669"/>
    <property type="project" value="TreeGrafter"/>
</dbReference>